<organism evidence="1 2">
    <name type="scientific">Entotheonella factor</name>
    <dbReference type="NCBI Taxonomy" id="1429438"/>
    <lineage>
        <taxon>Bacteria</taxon>
        <taxon>Pseudomonadati</taxon>
        <taxon>Nitrospinota/Tectimicrobiota group</taxon>
        <taxon>Candidatus Tectimicrobiota</taxon>
        <taxon>Candidatus Entotheonellia</taxon>
        <taxon>Candidatus Entotheonellales</taxon>
        <taxon>Candidatus Entotheonellaceae</taxon>
        <taxon>Candidatus Entotheonella</taxon>
    </lineage>
</organism>
<evidence type="ECO:0000313" key="2">
    <source>
        <dbReference type="Proteomes" id="UP000019141"/>
    </source>
</evidence>
<dbReference type="EMBL" id="AZHW01000252">
    <property type="protein sequence ID" value="ETX01263.1"/>
    <property type="molecule type" value="Genomic_DNA"/>
</dbReference>
<gene>
    <name evidence="1" type="ORF">ETSY1_08005</name>
</gene>
<sequence length="272" mass="31110">MDRCTDLCTKPIKGYCTLCEALAERDRFLRFWGRVAWYIWDISGLRFLYEKVVPPKPDEAGRPPSTLLLWLGTLYIALFGLVSQRYEDRFDHIEQRLSGLDSLLAADLRRALPRIPAIQNLNIPHEPNVIKPWSVVCSLLCPQAPHRETVQDLQSIIVMNKKKLERLNLSKVNLSGADLSDANLRAATLFRANLKDSNLFRANFVRVKLSEADLAGANLSKTDFTNADLSGVTNWTRKQLMASYWDKRTQWPDGFKPPCPRHSEADRCKMTH</sequence>
<dbReference type="PANTHER" id="PTHR14136:SF17">
    <property type="entry name" value="BTB_POZ DOMAIN-CONTAINING PROTEIN KCTD9"/>
    <property type="match status" value="1"/>
</dbReference>
<proteinExistence type="predicted"/>
<dbReference type="PANTHER" id="PTHR14136">
    <property type="entry name" value="BTB_POZ DOMAIN-CONTAINING PROTEIN KCTD9"/>
    <property type="match status" value="1"/>
</dbReference>
<comment type="caution">
    <text evidence="1">The sequence shown here is derived from an EMBL/GenBank/DDBJ whole genome shotgun (WGS) entry which is preliminary data.</text>
</comment>
<accession>W4LTF5</accession>
<evidence type="ECO:0000313" key="1">
    <source>
        <dbReference type="EMBL" id="ETX01263.1"/>
    </source>
</evidence>
<name>W4LTF5_ENTF1</name>
<reference evidence="1 2" key="1">
    <citation type="journal article" date="2014" name="Nature">
        <title>An environmental bacterial taxon with a large and distinct metabolic repertoire.</title>
        <authorList>
            <person name="Wilson M.C."/>
            <person name="Mori T."/>
            <person name="Ruckert C."/>
            <person name="Uria A.R."/>
            <person name="Helf M.J."/>
            <person name="Takada K."/>
            <person name="Gernert C."/>
            <person name="Steffens U.A."/>
            <person name="Heycke N."/>
            <person name="Schmitt S."/>
            <person name="Rinke C."/>
            <person name="Helfrich E.J."/>
            <person name="Brachmann A.O."/>
            <person name="Gurgui C."/>
            <person name="Wakimoto T."/>
            <person name="Kracht M."/>
            <person name="Crusemann M."/>
            <person name="Hentschel U."/>
            <person name="Abe I."/>
            <person name="Matsunaga S."/>
            <person name="Kalinowski J."/>
            <person name="Takeyama H."/>
            <person name="Piel J."/>
        </authorList>
    </citation>
    <scope>NUCLEOTIDE SEQUENCE [LARGE SCALE GENOMIC DNA]</scope>
    <source>
        <strain evidence="2">TSY1</strain>
    </source>
</reference>
<dbReference type="Pfam" id="PF00805">
    <property type="entry name" value="Pentapeptide"/>
    <property type="match status" value="1"/>
</dbReference>
<dbReference type="InterPro" id="IPR001646">
    <property type="entry name" value="5peptide_repeat"/>
</dbReference>
<protein>
    <recommendedName>
        <fullName evidence="3">Pentapeptide repeat-containing protein</fullName>
    </recommendedName>
</protein>
<dbReference type="PATRIC" id="fig|1429438.4.peg.1707"/>
<dbReference type="Gene3D" id="2.160.20.80">
    <property type="entry name" value="E3 ubiquitin-protein ligase SopA"/>
    <property type="match status" value="1"/>
</dbReference>
<evidence type="ECO:0008006" key="3">
    <source>
        <dbReference type="Google" id="ProtNLM"/>
    </source>
</evidence>
<dbReference type="Proteomes" id="UP000019141">
    <property type="component" value="Unassembled WGS sequence"/>
</dbReference>
<dbReference type="InterPro" id="IPR051082">
    <property type="entry name" value="Pentapeptide-BTB/POZ_domain"/>
</dbReference>
<keyword evidence="2" id="KW-1185">Reference proteome</keyword>
<dbReference type="HOGENOM" id="CLU_1021894_0_0_7"/>
<dbReference type="SUPFAM" id="SSF141571">
    <property type="entry name" value="Pentapeptide repeat-like"/>
    <property type="match status" value="1"/>
</dbReference>
<dbReference type="AlphaFoldDB" id="W4LTF5"/>